<dbReference type="EMBL" id="UINC01228159">
    <property type="protein sequence ID" value="SVE59359.1"/>
    <property type="molecule type" value="Genomic_DNA"/>
</dbReference>
<proteinExistence type="predicted"/>
<protein>
    <submittedName>
        <fullName evidence="1">Uncharacterized protein</fullName>
    </submittedName>
</protein>
<feature type="non-terminal residue" evidence="1">
    <location>
        <position position="149"/>
    </location>
</feature>
<reference evidence="1" key="1">
    <citation type="submission" date="2018-05" db="EMBL/GenBank/DDBJ databases">
        <authorList>
            <person name="Lanie J.A."/>
            <person name="Ng W.-L."/>
            <person name="Kazmierczak K.M."/>
            <person name="Andrzejewski T.M."/>
            <person name="Davidsen T.M."/>
            <person name="Wayne K.J."/>
            <person name="Tettelin H."/>
            <person name="Glass J.I."/>
            <person name="Rusch D."/>
            <person name="Podicherti R."/>
            <person name="Tsui H.-C.T."/>
            <person name="Winkler M.E."/>
        </authorList>
    </citation>
    <scope>NUCLEOTIDE SEQUENCE</scope>
</reference>
<gene>
    <name evidence="1" type="ORF">METZ01_LOCUS512213</name>
</gene>
<organism evidence="1">
    <name type="scientific">marine metagenome</name>
    <dbReference type="NCBI Taxonomy" id="408172"/>
    <lineage>
        <taxon>unclassified sequences</taxon>
        <taxon>metagenomes</taxon>
        <taxon>ecological metagenomes</taxon>
    </lineage>
</organism>
<evidence type="ECO:0000313" key="1">
    <source>
        <dbReference type="EMBL" id="SVE59359.1"/>
    </source>
</evidence>
<dbReference type="AlphaFoldDB" id="A0A383ERW7"/>
<name>A0A383ERW7_9ZZZZ</name>
<accession>A0A383ERW7</accession>
<sequence length="149" mass="17658">MKISKIINLEKYPINFPNCDLYTKIVNQYRKELNDIGCCCLPNFITLESIGRMQEEIEQKRKNIYWSRDSHNPYFTKNDSTLQKSHPIRFFEKRNSGFITADQMNDNSDLLILYESDHLLNFVSDCLNVSPIFKWDDPLARCTYSIMNK</sequence>